<dbReference type="Pfam" id="PF07716">
    <property type="entry name" value="bZIP_2"/>
    <property type="match status" value="1"/>
</dbReference>
<dbReference type="PANTHER" id="PTHR23351">
    <property type="entry name" value="FOS TRANSCRIPTION FACTOR-RELATED"/>
    <property type="match status" value="1"/>
</dbReference>
<sequence length="128" mass="15142">VSRPLPKSIQLSPKEEEKRRIRRERNNLAGARYRNRQRGLTEKLQAKMEKLEEIKWVLQKEIAKLQKEKDKLEFDYLPMFFCCNGSPTNNRSIFPCCSFWTAFICLGVRDKEELISAQHPHPSVHLSR</sequence>
<keyword evidence="4" id="KW-1185">Reference proteome</keyword>
<feature type="domain" description="BZIP" evidence="2">
    <location>
        <begin position="16"/>
        <end position="73"/>
    </location>
</feature>
<dbReference type="Proteomes" id="UP000694404">
    <property type="component" value="Unplaced"/>
</dbReference>
<feature type="region of interest" description="Disordered" evidence="1">
    <location>
        <begin position="1"/>
        <end position="29"/>
    </location>
</feature>
<organism evidence="3 4">
    <name type="scientific">Chelonoidis abingdonii</name>
    <name type="common">Abingdon island giant tortoise</name>
    <name type="synonym">Testudo abingdonii</name>
    <dbReference type="NCBI Taxonomy" id="106734"/>
    <lineage>
        <taxon>Eukaryota</taxon>
        <taxon>Metazoa</taxon>
        <taxon>Chordata</taxon>
        <taxon>Craniata</taxon>
        <taxon>Vertebrata</taxon>
        <taxon>Euteleostomi</taxon>
        <taxon>Archelosauria</taxon>
        <taxon>Testudinata</taxon>
        <taxon>Testudines</taxon>
        <taxon>Cryptodira</taxon>
        <taxon>Durocryptodira</taxon>
        <taxon>Testudinoidea</taxon>
        <taxon>Testudinidae</taxon>
        <taxon>Chelonoidis</taxon>
    </lineage>
</organism>
<dbReference type="InterPro" id="IPR000837">
    <property type="entry name" value="AP-1"/>
</dbReference>
<dbReference type="Gene3D" id="1.20.5.170">
    <property type="match status" value="1"/>
</dbReference>
<dbReference type="AlphaFoldDB" id="A0A8C0GVA4"/>
<dbReference type="Ensembl" id="ENSCABT00000015550.1">
    <property type="protein sequence ID" value="ENSCABP00000014191.1"/>
    <property type="gene ID" value="ENSCABG00000010588.1"/>
</dbReference>
<reference evidence="3" key="1">
    <citation type="submission" date="2025-08" db="UniProtKB">
        <authorList>
            <consortium name="Ensembl"/>
        </authorList>
    </citation>
    <scope>IDENTIFICATION</scope>
</reference>
<dbReference type="SMART" id="SM00338">
    <property type="entry name" value="BRLZ"/>
    <property type="match status" value="1"/>
</dbReference>
<dbReference type="GO" id="GO:0005634">
    <property type="term" value="C:nucleus"/>
    <property type="evidence" value="ECO:0007669"/>
    <property type="project" value="TreeGrafter"/>
</dbReference>
<dbReference type="InterPro" id="IPR046347">
    <property type="entry name" value="bZIP_sf"/>
</dbReference>
<evidence type="ECO:0000259" key="2">
    <source>
        <dbReference type="PROSITE" id="PS50217"/>
    </source>
</evidence>
<dbReference type="SUPFAM" id="SSF57959">
    <property type="entry name" value="Leucine zipper domain"/>
    <property type="match status" value="1"/>
</dbReference>
<dbReference type="GO" id="GO:0000978">
    <property type="term" value="F:RNA polymerase II cis-regulatory region sequence-specific DNA binding"/>
    <property type="evidence" value="ECO:0007669"/>
    <property type="project" value="TreeGrafter"/>
</dbReference>
<reference evidence="3" key="2">
    <citation type="submission" date="2025-09" db="UniProtKB">
        <authorList>
            <consortium name="Ensembl"/>
        </authorList>
    </citation>
    <scope>IDENTIFICATION</scope>
</reference>
<dbReference type="PRINTS" id="PR00042">
    <property type="entry name" value="LEUZIPPRFOS"/>
</dbReference>
<dbReference type="PROSITE" id="PS50217">
    <property type="entry name" value="BZIP"/>
    <property type="match status" value="1"/>
</dbReference>
<accession>A0A8C0GVA4</accession>
<dbReference type="InterPro" id="IPR004827">
    <property type="entry name" value="bZIP"/>
</dbReference>
<proteinExistence type="predicted"/>
<dbReference type="GO" id="GO:0000981">
    <property type="term" value="F:DNA-binding transcription factor activity, RNA polymerase II-specific"/>
    <property type="evidence" value="ECO:0007669"/>
    <property type="project" value="TreeGrafter"/>
</dbReference>
<evidence type="ECO:0000313" key="3">
    <source>
        <dbReference type="Ensembl" id="ENSCABP00000014191.1"/>
    </source>
</evidence>
<evidence type="ECO:0000313" key="4">
    <source>
        <dbReference type="Proteomes" id="UP000694404"/>
    </source>
</evidence>
<evidence type="ECO:0000256" key="1">
    <source>
        <dbReference type="SAM" id="MobiDB-lite"/>
    </source>
</evidence>
<name>A0A8C0GVA4_CHEAB</name>
<dbReference type="PANTHER" id="PTHR23351:SF25">
    <property type="entry name" value="FOS-RELATED ANTIGEN 2"/>
    <property type="match status" value="1"/>
</dbReference>
<protein>
    <recommendedName>
        <fullName evidence="2">BZIP domain-containing protein</fullName>
    </recommendedName>
</protein>
<dbReference type="GeneTree" id="ENSGT00940000158876"/>